<name>A0A143YAE1_9LACT</name>
<evidence type="ECO:0000313" key="2">
    <source>
        <dbReference type="Proteomes" id="UP000242754"/>
    </source>
</evidence>
<accession>A0A143YAE1</accession>
<dbReference type="EMBL" id="FJNE01000001">
    <property type="protein sequence ID" value="CZQ83957.1"/>
    <property type="molecule type" value="Genomic_DNA"/>
</dbReference>
<reference evidence="1 2" key="1">
    <citation type="submission" date="2016-02" db="EMBL/GenBank/DDBJ databases">
        <authorList>
            <person name="Wen L."/>
            <person name="He K."/>
            <person name="Yang H."/>
        </authorList>
    </citation>
    <scope>NUCLEOTIDE SEQUENCE [LARGE SCALE GENOMIC DNA]</scope>
    <source>
        <strain evidence="1">Trichococcus palustris</strain>
    </source>
</reference>
<evidence type="ECO:0008006" key="3">
    <source>
        <dbReference type="Google" id="ProtNLM"/>
    </source>
</evidence>
<dbReference type="OrthoDB" id="2227441at2"/>
<dbReference type="RefSeq" id="WP_087030882.1">
    <property type="nucleotide sequence ID" value="NZ_FJNE01000001.1"/>
</dbReference>
<protein>
    <recommendedName>
        <fullName evidence="3">Segregation and condensation protein B</fullName>
    </recommendedName>
</protein>
<proteinExistence type="predicted"/>
<organism evidence="1 2">
    <name type="scientific">Trichococcus palustris</name>
    <dbReference type="NCBI Taxonomy" id="140314"/>
    <lineage>
        <taxon>Bacteria</taxon>
        <taxon>Bacillati</taxon>
        <taxon>Bacillota</taxon>
        <taxon>Bacilli</taxon>
        <taxon>Lactobacillales</taxon>
        <taxon>Carnobacteriaceae</taxon>
        <taxon>Trichococcus</taxon>
    </lineage>
</organism>
<keyword evidence="2" id="KW-1185">Reference proteome</keyword>
<dbReference type="AlphaFoldDB" id="A0A143YAE1"/>
<sequence>MFEVDGVSYTLKFNKQKLKTIELTANTSVVGEITKNNGILRYSLIEQLFSFGLVEEKTNEAVKQKKALELFEGVVEENGLISLNMAIIEKLQDDLGFMFR</sequence>
<dbReference type="STRING" id="140314.SAMN04488076_103216"/>
<evidence type="ECO:0000313" key="1">
    <source>
        <dbReference type="EMBL" id="CZQ83957.1"/>
    </source>
</evidence>
<dbReference type="Proteomes" id="UP000242754">
    <property type="component" value="Unassembled WGS sequence"/>
</dbReference>
<gene>
    <name evidence="1" type="ORF">Tpal_508</name>
</gene>